<reference evidence="2 3" key="1">
    <citation type="journal article" date="2020" name="Nat. Food">
        <title>A phased Vanilla planifolia genome enables genetic improvement of flavour and production.</title>
        <authorList>
            <person name="Hasing T."/>
            <person name="Tang H."/>
            <person name="Brym M."/>
            <person name="Khazi F."/>
            <person name="Huang T."/>
            <person name="Chambers A.H."/>
        </authorList>
    </citation>
    <scope>NUCLEOTIDE SEQUENCE [LARGE SCALE GENOMIC DNA]</scope>
    <source>
        <tissue evidence="2">Leaf</tissue>
    </source>
</reference>
<dbReference type="OrthoDB" id="1924358at2759"/>
<evidence type="ECO:0000256" key="1">
    <source>
        <dbReference type="SAM" id="MobiDB-lite"/>
    </source>
</evidence>
<protein>
    <submittedName>
        <fullName evidence="2">Uncharacterized protein</fullName>
    </submittedName>
</protein>
<evidence type="ECO:0000313" key="3">
    <source>
        <dbReference type="Proteomes" id="UP000636800"/>
    </source>
</evidence>
<accession>A0A835QZT0</accession>
<organism evidence="2 3">
    <name type="scientific">Vanilla planifolia</name>
    <name type="common">Vanilla</name>
    <dbReference type="NCBI Taxonomy" id="51239"/>
    <lineage>
        <taxon>Eukaryota</taxon>
        <taxon>Viridiplantae</taxon>
        <taxon>Streptophyta</taxon>
        <taxon>Embryophyta</taxon>
        <taxon>Tracheophyta</taxon>
        <taxon>Spermatophyta</taxon>
        <taxon>Magnoliopsida</taxon>
        <taxon>Liliopsida</taxon>
        <taxon>Asparagales</taxon>
        <taxon>Orchidaceae</taxon>
        <taxon>Vanilloideae</taxon>
        <taxon>Vanilleae</taxon>
        <taxon>Vanilla</taxon>
    </lineage>
</organism>
<sequence>METLEQEGKIEGDKHEEGIKEEDGKLALELSLNIAINTNQQTFQRAPRAQRKFSSNWHSFYSFNLQSKNLSKYN</sequence>
<keyword evidence="3" id="KW-1185">Reference proteome</keyword>
<proteinExistence type="predicted"/>
<evidence type="ECO:0000313" key="2">
    <source>
        <dbReference type="EMBL" id="KAG0481759.1"/>
    </source>
</evidence>
<comment type="caution">
    <text evidence="2">The sequence shown here is derived from an EMBL/GenBank/DDBJ whole genome shotgun (WGS) entry which is preliminary data.</text>
</comment>
<feature type="region of interest" description="Disordered" evidence="1">
    <location>
        <begin position="1"/>
        <end position="22"/>
    </location>
</feature>
<dbReference type="Proteomes" id="UP000636800">
    <property type="component" value="Chromosome 5"/>
</dbReference>
<name>A0A835QZT0_VANPL</name>
<dbReference type="EMBL" id="JADCNL010000005">
    <property type="protein sequence ID" value="KAG0481759.1"/>
    <property type="molecule type" value="Genomic_DNA"/>
</dbReference>
<dbReference type="AlphaFoldDB" id="A0A835QZT0"/>
<gene>
    <name evidence="2" type="ORF">HPP92_012617</name>
</gene>